<comment type="subcellular location">
    <subcellularLocation>
        <location evidence="1 14">Nucleus</location>
    </subcellularLocation>
</comment>
<dbReference type="PANTHER" id="PTHR10333">
    <property type="entry name" value="INHIBITOR OF GROWTH PROTEIN"/>
    <property type="match status" value="1"/>
</dbReference>
<dbReference type="Gene3D" id="6.10.140.1740">
    <property type="match status" value="1"/>
</dbReference>
<dbReference type="GO" id="GO:0006325">
    <property type="term" value="P:chromatin organization"/>
    <property type="evidence" value="ECO:0007669"/>
    <property type="project" value="UniProtKB-KW"/>
</dbReference>
<dbReference type="InterPro" id="IPR001965">
    <property type="entry name" value="Znf_PHD"/>
</dbReference>
<feature type="compositionally biased region" description="Low complexity" evidence="15">
    <location>
        <begin position="287"/>
        <end position="300"/>
    </location>
</feature>
<evidence type="ECO:0000313" key="17">
    <source>
        <dbReference type="EMBL" id="KNE66512.1"/>
    </source>
</evidence>
<keyword evidence="3" id="KW-0341">Growth regulation</keyword>
<proteinExistence type="inferred from homology"/>
<feature type="compositionally biased region" description="Acidic residues" evidence="15">
    <location>
        <begin position="302"/>
        <end position="340"/>
    </location>
</feature>
<evidence type="ECO:0000313" key="18">
    <source>
        <dbReference type="Proteomes" id="UP000054350"/>
    </source>
</evidence>
<dbReference type="AlphaFoldDB" id="A0A0L0SVH9"/>
<dbReference type="Gene3D" id="3.30.40.10">
    <property type="entry name" value="Zinc/RING finger domain, C3HC4 (zinc finger)"/>
    <property type="match status" value="1"/>
</dbReference>
<evidence type="ECO:0000256" key="15">
    <source>
        <dbReference type="SAM" id="MobiDB-lite"/>
    </source>
</evidence>
<evidence type="ECO:0000256" key="11">
    <source>
        <dbReference type="PIRSR" id="PIRSR628651-50"/>
    </source>
</evidence>
<evidence type="ECO:0000256" key="5">
    <source>
        <dbReference type="ARBA" id="ARBA00022771"/>
    </source>
</evidence>
<dbReference type="PROSITE" id="PS50016">
    <property type="entry name" value="ZF_PHD_2"/>
    <property type="match status" value="1"/>
</dbReference>
<feature type="site" description="Histone H3K4me3 binding" evidence="11">
    <location>
        <position position="470"/>
    </location>
</feature>
<name>A0A0L0SVH9_ALLM3</name>
<comment type="function">
    <text evidence="14">Component of an histone acetyltransferase complex.</text>
</comment>
<evidence type="ECO:0000256" key="8">
    <source>
        <dbReference type="ARBA" id="ARBA00023015"/>
    </source>
</evidence>
<dbReference type="Pfam" id="PF12998">
    <property type="entry name" value="ING"/>
    <property type="match status" value="1"/>
</dbReference>
<feature type="compositionally biased region" description="Low complexity" evidence="15">
    <location>
        <begin position="377"/>
        <end position="399"/>
    </location>
</feature>
<feature type="binding site" evidence="12">
    <location>
        <position position="469"/>
    </location>
    <ligand>
        <name>Zn(2+)</name>
        <dbReference type="ChEBI" id="CHEBI:29105"/>
        <label>2</label>
    </ligand>
</feature>
<feature type="domain" description="PHD-type" evidence="16">
    <location>
        <begin position="453"/>
        <end position="503"/>
    </location>
</feature>
<dbReference type="PANTHER" id="PTHR10333:SF103">
    <property type="entry name" value="INHIBITOR OF GROWTH PROTEIN 3"/>
    <property type="match status" value="1"/>
</dbReference>
<evidence type="ECO:0000256" key="3">
    <source>
        <dbReference type="ARBA" id="ARBA00022604"/>
    </source>
</evidence>
<evidence type="ECO:0000256" key="14">
    <source>
        <dbReference type="RuleBase" id="RU361213"/>
    </source>
</evidence>
<dbReference type="Proteomes" id="UP000054350">
    <property type="component" value="Unassembled WGS sequence"/>
</dbReference>
<evidence type="ECO:0000256" key="13">
    <source>
        <dbReference type="PROSITE-ProRule" id="PRU00146"/>
    </source>
</evidence>
<evidence type="ECO:0000256" key="1">
    <source>
        <dbReference type="ARBA" id="ARBA00004123"/>
    </source>
</evidence>
<feature type="compositionally biased region" description="Low complexity" evidence="15">
    <location>
        <begin position="412"/>
        <end position="442"/>
    </location>
</feature>
<reference evidence="18" key="2">
    <citation type="submission" date="2009-11" db="EMBL/GenBank/DDBJ databases">
        <title>The Genome Sequence of Allomyces macrogynus strain ATCC 38327.</title>
        <authorList>
            <consortium name="The Broad Institute Genome Sequencing Platform"/>
            <person name="Russ C."/>
            <person name="Cuomo C."/>
            <person name="Shea T."/>
            <person name="Young S.K."/>
            <person name="Zeng Q."/>
            <person name="Koehrsen M."/>
            <person name="Haas B."/>
            <person name="Borodovsky M."/>
            <person name="Guigo R."/>
            <person name="Alvarado L."/>
            <person name="Berlin A."/>
            <person name="Borenstein D."/>
            <person name="Chen Z."/>
            <person name="Engels R."/>
            <person name="Freedman E."/>
            <person name="Gellesch M."/>
            <person name="Goldberg J."/>
            <person name="Griggs A."/>
            <person name="Gujja S."/>
            <person name="Heiman D."/>
            <person name="Hepburn T."/>
            <person name="Howarth C."/>
            <person name="Jen D."/>
            <person name="Larson L."/>
            <person name="Lewis B."/>
            <person name="Mehta T."/>
            <person name="Park D."/>
            <person name="Pearson M."/>
            <person name="Roberts A."/>
            <person name="Saif S."/>
            <person name="Shenoy N."/>
            <person name="Sisk P."/>
            <person name="Stolte C."/>
            <person name="Sykes S."/>
            <person name="Walk T."/>
            <person name="White J."/>
            <person name="Yandava C."/>
            <person name="Burger G."/>
            <person name="Gray M.W."/>
            <person name="Holland P.W.H."/>
            <person name="King N."/>
            <person name="Lang F.B.F."/>
            <person name="Roger A.J."/>
            <person name="Ruiz-Trillo I."/>
            <person name="Lander E."/>
            <person name="Nusbaum C."/>
        </authorList>
    </citation>
    <scope>NUCLEOTIDE SEQUENCE [LARGE SCALE GENOMIC DNA]</scope>
    <source>
        <strain evidence="18">ATCC 38327</strain>
    </source>
</reference>
<dbReference type="CDD" id="cd15505">
    <property type="entry name" value="PHD_ING"/>
    <property type="match status" value="1"/>
</dbReference>
<dbReference type="SMART" id="SM01408">
    <property type="entry name" value="ING"/>
    <property type="match status" value="1"/>
</dbReference>
<dbReference type="InterPro" id="IPR019787">
    <property type="entry name" value="Znf_PHD-finger"/>
</dbReference>
<evidence type="ECO:0000256" key="4">
    <source>
        <dbReference type="ARBA" id="ARBA00022723"/>
    </source>
</evidence>
<accession>A0A0L0SVH9</accession>
<comment type="subunit">
    <text evidence="14">Component of an histone acetyltransferase complex. Interacts with H3K4me3 and to a lesser extent with H3K4me2.</text>
</comment>
<dbReference type="eggNOG" id="KOG1973">
    <property type="taxonomic scope" value="Eukaryota"/>
</dbReference>
<dbReference type="STRING" id="578462.A0A0L0SVH9"/>
<dbReference type="SMART" id="SM00249">
    <property type="entry name" value="PHD"/>
    <property type="match status" value="1"/>
</dbReference>
<feature type="binding site" evidence="12">
    <location>
        <position position="500"/>
    </location>
    <ligand>
        <name>Zn(2+)</name>
        <dbReference type="ChEBI" id="CHEBI:29105"/>
        <label>2</label>
    </ligand>
</feature>
<feature type="site" description="Histone H3K4me3 binding" evidence="11">
    <location>
        <position position="478"/>
    </location>
</feature>
<evidence type="ECO:0000256" key="7">
    <source>
        <dbReference type="ARBA" id="ARBA00022853"/>
    </source>
</evidence>
<organism evidence="17 18">
    <name type="scientific">Allomyces macrogynus (strain ATCC 38327)</name>
    <name type="common">Allomyces javanicus var. macrogynus</name>
    <dbReference type="NCBI Taxonomy" id="578462"/>
    <lineage>
        <taxon>Eukaryota</taxon>
        <taxon>Fungi</taxon>
        <taxon>Fungi incertae sedis</taxon>
        <taxon>Blastocladiomycota</taxon>
        <taxon>Blastocladiomycetes</taxon>
        <taxon>Blastocladiales</taxon>
        <taxon>Blastocladiaceae</taxon>
        <taxon>Allomyces</taxon>
    </lineage>
</organism>
<feature type="compositionally biased region" description="Low complexity" evidence="15">
    <location>
        <begin position="267"/>
        <end position="278"/>
    </location>
</feature>
<keyword evidence="6 12" id="KW-0862">Zinc</keyword>
<evidence type="ECO:0000256" key="9">
    <source>
        <dbReference type="ARBA" id="ARBA00023163"/>
    </source>
</evidence>
<dbReference type="PROSITE" id="PS01359">
    <property type="entry name" value="ZF_PHD_1"/>
    <property type="match status" value="1"/>
</dbReference>
<dbReference type="EMBL" id="GG745350">
    <property type="protein sequence ID" value="KNE66512.1"/>
    <property type="molecule type" value="Genomic_DNA"/>
</dbReference>
<dbReference type="InterPro" id="IPR013083">
    <property type="entry name" value="Znf_RING/FYVE/PHD"/>
</dbReference>
<sequence length="511" mass="53640">MQLGKSPYAAAFDAANYLDDFLSSLDNLPAEVQHLLTELREKDVQYQELSNVILQKQKKLYKYERTDTTPTSQMTRLQDAIRAHYTQAATLQDEKLLMARKLVDLIDRHIKRMDADLMRVRDDWEDVARNAVATAAAAVDGIAAARAHDDGGGGAETPVAGSRKRRAAGGAETPLRAGSVSDAYTTPVAQILGAVTAHATGSTARSRRKRARKADEVADAMPAASGDAVWTPLAMPPPPPPPPTAGPNVTLVGAVSTSSSARRHRAAGGATAAATPATQKHGLPRRAASAAAVAAATRAVAADDDDDDDDDDLDDDDAVPDDDEDDDDDADAGEEDDNDLDASVGDSDDEVRATPVRPTSAGSRKRVIVDDDDESLAGRAAAAAAPAPTTTTARRASATQQPKRNRRGGVGSQRQAQATAAASATAAAEAAAAAAASSSSSQVIVEEEIGDDTPYCYCRQPSYGHMIGCDNKRCKVEWFHYECVGLPAGPPPDLWYCRDCAAALTKAGGRG</sequence>
<feature type="binding site" evidence="12">
    <location>
        <position position="474"/>
    </location>
    <ligand>
        <name>Zn(2+)</name>
        <dbReference type="ChEBI" id="CHEBI:29105"/>
        <label>2</label>
    </ligand>
</feature>
<dbReference type="InterPro" id="IPR011011">
    <property type="entry name" value="Znf_FYVE_PHD"/>
</dbReference>
<dbReference type="GO" id="GO:0005634">
    <property type="term" value="C:nucleus"/>
    <property type="evidence" value="ECO:0007669"/>
    <property type="project" value="UniProtKB-SubCell"/>
</dbReference>
<feature type="compositionally biased region" description="Pro residues" evidence="15">
    <location>
        <begin position="234"/>
        <end position="245"/>
    </location>
</feature>
<feature type="site" description="Histone H3K4me3 binding" evidence="11">
    <location>
        <position position="466"/>
    </location>
</feature>
<comment type="similarity">
    <text evidence="2 14">Belongs to the ING family.</text>
</comment>
<keyword evidence="9" id="KW-0804">Transcription</keyword>
<feature type="binding site" evidence="12">
    <location>
        <position position="456"/>
    </location>
    <ligand>
        <name>Zn(2+)</name>
        <dbReference type="ChEBI" id="CHEBI:29105"/>
        <label>1</label>
    </ligand>
</feature>
<dbReference type="InterPro" id="IPR019786">
    <property type="entry name" value="Zinc_finger_PHD-type_CS"/>
</dbReference>
<feature type="binding site" evidence="12">
    <location>
        <position position="458"/>
    </location>
    <ligand>
        <name>Zn(2+)</name>
        <dbReference type="ChEBI" id="CHEBI:29105"/>
        <label>1</label>
    </ligand>
</feature>
<dbReference type="SUPFAM" id="SSF57903">
    <property type="entry name" value="FYVE/PHD zinc finger"/>
    <property type="match status" value="1"/>
</dbReference>
<feature type="binding site" evidence="12">
    <location>
        <position position="497"/>
    </location>
    <ligand>
        <name>Zn(2+)</name>
        <dbReference type="ChEBI" id="CHEBI:29105"/>
        <label>2</label>
    </ligand>
</feature>
<feature type="region of interest" description="Disordered" evidence="15">
    <location>
        <begin position="198"/>
        <end position="443"/>
    </location>
</feature>
<gene>
    <name evidence="17" type="ORF">AMAG_11645</name>
</gene>
<dbReference type="InterPro" id="IPR024610">
    <property type="entry name" value="ING_N_histone-binding"/>
</dbReference>
<comment type="domain">
    <text evidence="14">The PHD-type zinc finger mediates the binding to H3K4me3.</text>
</comment>
<feature type="binding site" evidence="12">
    <location>
        <position position="480"/>
    </location>
    <ligand>
        <name>Zn(2+)</name>
        <dbReference type="ChEBI" id="CHEBI:29105"/>
        <label>1</label>
    </ligand>
</feature>
<feature type="region of interest" description="Disordered" evidence="15">
    <location>
        <begin position="146"/>
        <end position="174"/>
    </location>
</feature>
<evidence type="ECO:0000256" key="2">
    <source>
        <dbReference type="ARBA" id="ARBA00010210"/>
    </source>
</evidence>
<keyword evidence="5 13" id="KW-0863">Zinc-finger</keyword>
<evidence type="ECO:0000256" key="6">
    <source>
        <dbReference type="ARBA" id="ARBA00022833"/>
    </source>
</evidence>
<dbReference type="SUPFAM" id="SSF48371">
    <property type="entry name" value="ARM repeat"/>
    <property type="match status" value="1"/>
</dbReference>
<dbReference type="VEuPathDB" id="FungiDB:AMAG_11645"/>
<protein>
    <recommendedName>
        <fullName evidence="14">Chromatin modification-related protein</fullName>
    </recommendedName>
</protein>
<dbReference type="OrthoDB" id="5411773at2759"/>
<feature type="site" description="Histone H3K4me3 binding" evidence="11">
    <location>
        <position position="455"/>
    </location>
</feature>
<keyword evidence="7 14" id="KW-0156">Chromatin regulator</keyword>
<keyword evidence="18" id="KW-1185">Reference proteome</keyword>
<dbReference type="GO" id="GO:0008270">
    <property type="term" value="F:zinc ion binding"/>
    <property type="evidence" value="ECO:0007669"/>
    <property type="project" value="UniProtKB-KW"/>
</dbReference>
<keyword evidence="10 14" id="KW-0539">Nucleus</keyword>
<evidence type="ECO:0000256" key="12">
    <source>
        <dbReference type="PIRSR" id="PIRSR628651-51"/>
    </source>
</evidence>
<keyword evidence="4 12" id="KW-0479">Metal-binding</keyword>
<dbReference type="CDD" id="cd16858">
    <property type="entry name" value="ING_ING3_Yng2p"/>
    <property type="match status" value="1"/>
</dbReference>
<dbReference type="InterPro" id="IPR016024">
    <property type="entry name" value="ARM-type_fold"/>
</dbReference>
<keyword evidence="8" id="KW-0805">Transcription regulation</keyword>
<feature type="binding site" evidence="12">
    <location>
        <position position="483"/>
    </location>
    <ligand>
        <name>Zn(2+)</name>
        <dbReference type="ChEBI" id="CHEBI:29105"/>
        <label>1</label>
    </ligand>
</feature>
<evidence type="ECO:0000256" key="10">
    <source>
        <dbReference type="ARBA" id="ARBA00023242"/>
    </source>
</evidence>
<evidence type="ECO:0000259" key="16">
    <source>
        <dbReference type="PROSITE" id="PS50016"/>
    </source>
</evidence>
<dbReference type="InterPro" id="IPR028651">
    <property type="entry name" value="ING_fam"/>
</dbReference>
<dbReference type="OMA" id="LDQHISY"/>
<reference evidence="17 18" key="1">
    <citation type="submission" date="2009-11" db="EMBL/GenBank/DDBJ databases">
        <title>Annotation of Allomyces macrogynus ATCC 38327.</title>
        <authorList>
            <consortium name="The Broad Institute Genome Sequencing Platform"/>
            <person name="Russ C."/>
            <person name="Cuomo C."/>
            <person name="Burger G."/>
            <person name="Gray M.W."/>
            <person name="Holland P.W.H."/>
            <person name="King N."/>
            <person name="Lang F.B.F."/>
            <person name="Roger A.J."/>
            <person name="Ruiz-Trillo I."/>
            <person name="Young S.K."/>
            <person name="Zeng Q."/>
            <person name="Gargeya S."/>
            <person name="Fitzgerald M."/>
            <person name="Haas B."/>
            <person name="Abouelleil A."/>
            <person name="Alvarado L."/>
            <person name="Arachchi H.M."/>
            <person name="Berlin A."/>
            <person name="Chapman S.B."/>
            <person name="Gearin G."/>
            <person name="Goldberg J."/>
            <person name="Griggs A."/>
            <person name="Gujja S."/>
            <person name="Hansen M."/>
            <person name="Heiman D."/>
            <person name="Howarth C."/>
            <person name="Larimer J."/>
            <person name="Lui A."/>
            <person name="MacDonald P.J.P."/>
            <person name="McCowen C."/>
            <person name="Montmayeur A."/>
            <person name="Murphy C."/>
            <person name="Neiman D."/>
            <person name="Pearson M."/>
            <person name="Priest M."/>
            <person name="Roberts A."/>
            <person name="Saif S."/>
            <person name="Shea T."/>
            <person name="Sisk P."/>
            <person name="Stolte C."/>
            <person name="Sykes S."/>
            <person name="Wortman J."/>
            <person name="Nusbaum C."/>
            <person name="Birren B."/>
        </authorList>
    </citation>
    <scope>NUCLEOTIDE SEQUENCE [LARGE SCALE GENOMIC DNA]</scope>
    <source>
        <strain evidence="17 18">ATCC 38327</strain>
    </source>
</reference>